<name>A0ABW6BEM2_9SPHI</name>
<comment type="caution">
    <text evidence="1">The sequence shown here is derived from an EMBL/GenBank/DDBJ whole genome shotgun (WGS) entry which is preliminary data.</text>
</comment>
<evidence type="ECO:0000313" key="2">
    <source>
        <dbReference type="Proteomes" id="UP001597525"/>
    </source>
</evidence>
<organism evidence="1 2">
    <name type="scientific">Sphingobacterium bambusae</name>
    <dbReference type="NCBI Taxonomy" id="662858"/>
    <lineage>
        <taxon>Bacteria</taxon>
        <taxon>Pseudomonadati</taxon>
        <taxon>Bacteroidota</taxon>
        <taxon>Sphingobacteriia</taxon>
        <taxon>Sphingobacteriales</taxon>
        <taxon>Sphingobacteriaceae</taxon>
        <taxon>Sphingobacterium</taxon>
    </lineage>
</organism>
<reference evidence="2" key="1">
    <citation type="journal article" date="2019" name="Int. J. Syst. Evol. Microbiol.">
        <title>The Global Catalogue of Microorganisms (GCM) 10K type strain sequencing project: providing services to taxonomists for standard genome sequencing and annotation.</title>
        <authorList>
            <consortium name="The Broad Institute Genomics Platform"/>
            <consortium name="The Broad Institute Genome Sequencing Center for Infectious Disease"/>
            <person name="Wu L."/>
            <person name="Ma J."/>
        </authorList>
    </citation>
    <scope>NUCLEOTIDE SEQUENCE [LARGE SCALE GENOMIC DNA]</scope>
    <source>
        <strain evidence="2">KCTC 22814</strain>
    </source>
</reference>
<dbReference type="EMBL" id="JBHUPB010000004">
    <property type="protein sequence ID" value="MFD2967008.1"/>
    <property type="molecule type" value="Genomic_DNA"/>
</dbReference>
<accession>A0ABW6BEM2</accession>
<evidence type="ECO:0008006" key="3">
    <source>
        <dbReference type="Google" id="ProtNLM"/>
    </source>
</evidence>
<dbReference type="Proteomes" id="UP001597525">
    <property type="component" value="Unassembled WGS sequence"/>
</dbReference>
<keyword evidence="2" id="KW-1185">Reference proteome</keyword>
<sequence>MYTPWQPIGSSAGVTGNSNLLSFSQNGHRFVVLLGTSPGGFVTSFDSGKYWDDLDKGQLNPIRSYFTLVGGDANGIITITGKFMINHNAPFGVSIFAVDAPEVGGDLIPIVGIE</sequence>
<evidence type="ECO:0000313" key="1">
    <source>
        <dbReference type="EMBL" id="MFD2967008.1"/>
    </source>
</evidence>
<gene>
    <name evidence="1" type="ORF">ACFS7Y_06405</name>
</gene>
<proteinExistence type="predicted"/>
<dbReference type="RefSeq" id="WP_320182705.1">
    <property type="nucleotide sequence ID" value="NZ_CP138332.1"/>
</dbReference>
<protein>
    <recommendedName>
        <fullName evidence="3">Glycosyl hydrolase</fullName>
    </recommendedName>
</protein>